<evidence type="ECO:0000259" key="4">
    <source>
        <dbReference type="Pfam" id="PF03328"/>
    </source>
</evidence>
<dbReference type="SUPFAM" id="SSF51621">
    <property type="entry name" value="Phosphoenolpyruvate/pyruvate domain"/>
    <property type="match status" value="1"/>
</dbReference>
<evidence type="ECO:0000313" key="5">
    <source>
        <dbReference type="EMBL" id="CAG9171855.1"/>
    </source>
</evidence>
<organism evidence="5 6">
    <name type="scientific">Cupriavidus pampae</name>
    <dbReference type="NCBI Taxonomy" id="659251"/>
    <lineage>
        <taxon>Bacteria</taxon>
        <taxon>Pseudomonadati</taxon>
        <taxon>Pseudomonadota</taxon>
        <taxon>Betaproteobacteria</taxon>
        <taxon>Burkholderiales</taxon>
        <taxon>Burkholderiaceae</taxon>
        <taxon>Cupriavidus</taxon>
    </lineage>
</organism>
<sequence length="295" mass="30969">MRSKLFVPGCRPELFSKALASDADALSFDLEDAVPLARKAEARLLLASLMETPATHASGKTLIVRVNGLDTPHFEDDVRAVTRDGLHLINVPKVEHPSQVLEAANAVQAAAAANGVRTVPRLLVNIESPRGLRHAADIAGAHPLVMGLQLGFGDLFEPLNIARRDAQAVHTCMLALRLAAGEAGVIAIDAAFADIADTDGYRAEARMAKQLGFAGKSCIHPSQVALANAVFVPSATDIARARRVVDAAAQAGLAGLGACAVDGQMIDAPFIRRAQMLLAQASQHGLLEASLEHTP</sequence>
<name>A0ABM8WWF0_9BURK</name>
<accession>A0ABM8WWF0</accession>
<evidence type="ECO:0000256" key="1">
    <source>
        <dbReference type="ARBA" id="ARBA00001946"/>
    </source>
</evidence>
<gene>
    <name evidence="5" type="primary">mcl1_2</name>
    <name evidence="5" type="ORF">LMG32289_02499</name>
</gene>
<dbReference type="Gene3D" id="3.20.20.60">
    <property type="entry name" value="Phosphoenolpyruvate-binding domains"/>
    <property type="match status" value="1"/>
</dbReference>
<dbReference type="InterPro" id="IPR005000">
    <property type="entry name" value="Aldolase/citrate-lyase_domain"/>
</dbReference>
<dbReference type="RefSeq" id="WP_223988491.1">
    <property type="nucleotide sequence ID" value="NZ_CAJZAG010000004.1"/>
</dbReference>
<dbReference type="Pfam" id="PF03328">
    <property type="entry name" value="HpcH_HpaI"/>
    <property type="match status" value="1"/>
</dbReference>
<feature type="domain" description="HpcH/HpaI aldolase/citrate lyase" evidence="4">
    <location>
        <begin position="2"/>
        <end position="221"/>
    </location>
</feature>
<comment type="cofactor">
    <cofactor evidence="1">
        <name>Mg(2+)</name>
        <dbReference type="ChEBI" id="CHEBI:18420"/>
    </cofactor>
</comment>
<comment type="caution">
    <text evidence="5">The sequence shown here is derived from an EMBL/GenBank/DDBJ whole genome shotgun (WGS) entry which is preliminary data.</text>
</comment>
<evidence type="ECO:0000256" key="2">
    <source>
        <dbReference type="ARBA" id="ARBA00022723"/>
    </source>
</evidence>
<dbReference type="InterPro" id="IPR015813">
    <property type="entry name" value="Pyrv/PenolPyrv_kinase-like_dom"/>
</dbReference>
<dbReference type="EMBL" id="CAJZAG010000004">
    <property type="protein sequence ID" value="CAG9171855.1"/>
    <property type="molecule type" value="Genomic_DNA"/>
</dbReference>
<keyword evidence="3" id="KW-0460">Magnesium</keyword>
<dbReference type="EC" id="4.1.3.24" evidence="5"/>
<keyword evidence="2" id="KW-0479">Metal-binding</keyword>
<evidence type="ECO:0000313" key="6">
    <source>
        <dbReference type="Proteomes" id="UP000706525"/>
    </source>
</evidence>
<keyword evidence="6" id="KW-1185">Reference proteome</keyword>
<dbReference type="Proteomes" id="UP000706525">
    <property type="component" value="Unassembled WGS sequence"/>
</dbReference>
<dbReference type="PANTHER" id="PTHR32308:SF10">
    <property type="entry name" value="CITRATE LYASE SUBUNIT BETA"/>
    <property type="match status" value="1"/>
</dbReference>
<evidence type="ECO:0000256" key="3">
    <source>
        <dbReference type="ARBA" id="ARBA00022842"/>
    </source>
</evidence>
<protein>
    <submittedName>
        <fullName evidence="5">L-malyl-CoA/beta-methylmalyl-CoA lyase</fullName>
        <ecNumber evidence="5">4.1.3.24</ecNumber>
    </submittedName>
</protein>
<keyword evidence="5" id="KW-0456">Lyase</keyword>
<reference evidence="5 6" key="1">
    <citation type="submission" date="2021-08" db="EMBL/GenBank/DDBJ databases">
        <authorList>
            <person name="Peeters C."/>
        </authorList>
    </citation>
    <scope>NUCLEOTIDE SEQUENCE [LARGE SCALE GENOMIC DNA]</scope>
    <source>
        <strain evidence="5 6">LMG 32289</strain>
    </source>
</reference>
<dbReference type="PANTHER" id="PTHR32308">
    <property type="entry name" value="LYASE BETA SUBUNIT, PUTATIVE (AFU_ORTHOLOGUE AFUA_4G13030)-RELATED"/>
    <property type="match status" value="1"/>
</dbReference>
<dbReference type="InterPro" id="IPR011206">
    <property type="entry name" value="Citrate_lyase_beta/mcl1/mcl2"/>
</dbReference>
<dbReference type="GO" id="GO:0016829">
    <property type="term" value="F:lyase activity"/>
    <property type="evidence" value="ECO:0007669"/>
    <property type="project" value="UniProtKB-KW"/>
</dbReference>
<dbReference type="PIRSF" id="PIRSF015582">
    <property type="entry name" value="Cit_lyase_B"/>
    <property type="match status" value="1"/>
</dbReference>
<dbReference type="InterPro" id="IPR040442">
    <property type="entry name" value="Pyrv_kinase-like_dom_sf"/>
</dbReference>
<proteinExistence type="predicted"/>